<evidence type="ECO:0000256" key="1">
    <source>
        <dbReference type="SAM" id="MobiDB-lite"/>
    </source>
</evidence>
<dbReference type="AlphaFoldDB" id="A0A830GSA8"/>
<gene>
    <name evidence="2" type="ORF">GCM10009030_39390</name>
</gene>
<dbReference type="SUPFAM" id="SSF56300">
    <property type="entry name" value="Metallo-dependent phosphatases"/>
    <property type="match status" value="1"/>
</dbReference>
<dbReference type="EMBL" id="BMOU01000008">
    <property type="protein sequence ID" value="GGO03583.1"/>
    <property type="molecule type" value="Genomic_DNA"/>
</dbReference>
<keyword evidence="3" id="KW-1185">Reference proteome</keyword>
<dbReference type="RefSeq" id="WP_189002047.1">
    <property type="nucleotide sequence ID" value="NZ_BMOU01000008.1"/>
</dbReference>
<accession>A0A830GSA8</accession>
<organism evidence="2 3">
    <name type="scientific">Haloarcula pellucida</name>
    <dbReference type="NCBI Taxonomy" id="1427151"/>
    <lineage>
        <taxon>Archaea</taxon>
        <taxon>Methanobacteriati</taxon>
        <taxon>Methanobacteriota</taxon>
        <taxon>Stenosarchaea group</taxon>
        <taxon>Halobacteria</taxon>
        <taxon>Halobacteriales</taxon>
        <taxon>Haloarculaceae</taxon>
        <taxon>Haloarcula</taxon>
    </lineage>
</organism>
<comment type="caution">
    <text evidence="2">The sequence shown here is derived from an EMBL/GenBank/DDBJ whole genome shotgun (WGS) entry which is preliminary data.</text>
</comment>
<feature type="compositionally biased region" description="Basic and acidic residues" evidence="1">
    <location>
        <begin position="136"/>
        <end position="148"/>
    </location>
</feature>
<protein>
    <recommendedName>
        <fullName evidence="4">YonJ-like protein</fullName>
    </recommendedName>
</protein>
<dbReference type="Proteomes" id="UP000605784">
    <property type="component" value="Unassembled WGS sequence"/>
</dbReference>
<reference evidence="2" key="2">
    <citation type="submission" date="2020-09" db="EMBL/GenBank/DDBJ databases">
        <authorList>
            <person name="Sun Q."/>
            <person name="Ohkuma M."/>
        </authorList>
    </citation>
    <scope>NUCLEOTIDE SEQUENCE</scope>
    <source>
        <strain evidence="2">JCM 17820</strain>
    </source>
</reference>
<sequence length="470" mass="52785">MSDLPDPDEAPRLREFVDLLPASTPDAAEAMGVAETTVEGYRNRLEDHHGIELEYNQSENVWTRAGADVVDEAADDDEREELSEREAYIYRSLPSSIAALAEDLGVDERVVRAHLDVIAEKGWSLDGDDAGNYHGPDQDHLRSSEHKQTRTRKANKWWQKRHDELVHDFAQLEWPTSSLDAYAGNEDWVTHLTDLHAGDRIRRDDGEVVYETDMIPAVIDHITERSLSLADKHGSFYDAGHLLWGGDFITNEGIYEGQFEHLDAWLDEQHDILVAPLLRQIKAFAERFPTLQVVCQVGNHGQHRASGTSRQANADLILYKHIRNAVAAIREYSDDDTLENVQFLIGEAKAYRNFGMRGGEVLGHLRHGQDRRPQAETSARQNEWRGTLMDHDFDVAAMGHHHISGRIPWDGPPVICTGSPKPAGEFVERLGGRTSHGTTGRRHQDVATTFGVSDDGITAIFPIDTRDYDG</sequence>
<evidence type="ECO:0008006" key="4">
    <source>
        <dbReference type="Google" id="ProtNLM"/>
    </source>
</evidence>
<feature type="region of interest" description="Disordered" evidence="1">
    <location>
        <begin position="126"/>
        <end position="149"/>
    </location>
</feature>
<evidence type="ECO:0000313" key="3">
    <source>
        <dbReference type="Proteomes" id="UP000605784"/>
    </source>
</evidence>
<dbReference type="InterPro" id="IPR029052">
    <property type="entry name" value="Metallo-depent_PP-like"/>
</dbReference>
<name>A0A830GSA8_9EURY</name>
<reference evidence="2" key="1">
    <citation type="journal article" date="2014" name="Int. J. Syst. Evol. Microbiol.">
        <title>Complete genome sequence of Corynebacterium casei LMG S-19264T (=DSM 44701T), isolated from a smear-ripened cheese.</title>
        <authorList>
            <consortium name="US DOE Joint Genome Institute (JGI-PGF)"/>
            <person name="Walter F."/>
            <person name="Albersmeier A."/>
            <person name="Kalinowski J."/>
            <person name="Ruckert C."/>
        </authorList>
    </citation>
    <scope>NUCLEOTIDE SEQUENCE</scope>
    <source>
        <strain evidence="2">JCM 17820</strain>
    </source>
</reference>
<evidence type="ECO:0000313" key="2">
    <source>
        <dbReference type="EMBL" id="GGO03583.1"/>
    </source>
</evidence>
<proteinExistence type="predicted"/>